<evidence type="ECO:0000313" key="3">
    <source>
        <dbReference type="Proteomes" id="UP000507470"/>
    </source>
</evidence>
<dbReference type="EMBL" id="CACVKT020009374">
    <property type="protein sequence ID" value="CAC5421794.1"/>
    <property type="molecule type" value="Genomic_DNA"/>
</dbReference>
<organism evidence="2 3">
    <name type="scientific">Mytilus coruscus</name>
    <name type="common">Sea mussel</name>
    <dbReference type="NCBI Taxonomy" id="42192"/>
    <lineage>
        <taxon>Eukaryota</taxon>
        <taxon>Metazoa</taxon>
        <taxon>Spiralia</taxon>
        <taxon>Lophotrochozoa</taxon>
        <taxon>Mollusca</taxon>
        <taxon>Bivalvia</taxon>
        <taxon>Autobranchia</taxon>
        <taxon>Pteriomorphia</taxon>
        <taxon>Mytilida</taxon>
        <taxon>Mytiloidea</taxon>
        <taxon>Mytilidae</taxon>
        <taxon>Mytilinae</taxon>
        <taxon>Mytilus</taxon>
    </lineage>
</organism>
<keyword evidence="3" id="KW-1185">Reference proteome</keyword>
<dbReference type="AlphaFoldDB" id="A0A6J8EMK0"/>
<sequence>MLEPKEDNSGMFSAGIASLVIGLLFFVAATILTFRKRFKKSYTKPSKSNEYYDLQKNNTAFQDPYTSLQNPIESRHHQEPSSNTYEECGNADDAAAYQNIENMKSGHKKAEKNMDIYDDVKN</sequence>
<accession>A0A6J8EMK0</accession>
<dbReference type="Proteomes" id="UP000507470">
    <property type="component" value="Unassembled WGS sequence"/>
</dbReference>
<gene>
    <name evidence="2" type="ORF">MCOR_53883</name>
</gene>
<proteinExistence type="predicted"/>
<evidence type="ECO:0000256" key="1">
    <source>
        <dbReference type="SAM" id="Phobius"/>
    </source>
</evidence>
<reference evidence="2 3" key="1">
    <citation type="submission" date="2020-06" db="EMBL/GenBank/DDBJ databases">
        <authorList>
            <person name="Li R."/>
            <person name="Bekaert M."/>
        </authorList>
    </citation>
    <scope>NUCLEOTIDE SEQUENCE [LARGE SCALE GENOMIC DNA]</scope>
    <source>
        <strain evidence="3">wild</strain>
    </source>
</reference>
<name>A0A6J8EMK0_MYTCO</name>
<keyword evidence="1" id="KW-0812">Transmembrane</keyword>
<evidence type="ECO:0000313" key="2">
    <source>
        <dbReference type="EMBL" id="CAC5421794.1"/>
    </source>
</evidence>
<feature type="transmembrane region" description="Helical" evidence="1">
    <location>
        <begin position="12"/>
        <end position="34"/>
    </location>
</feature>
<dbReference type="OrthoDB" id="6196806at2759"/>
<protein>
    <submittedName>
        <fullName evidence="2">Uncharacterized protein</fullName>
    </submittedName>
</protein>
<keyword evidence="1" id="KW-1133">Transmembrane helix</keyword>
<keyword evidence="1" id="KW-0472">Membrane</keyword>